<keyword evidence="2" id="KW-0479">Metal-binding</keyword>
<dbReference type="SUPFAM" id="SSF57667">
    <property type="entry name" value="beta-beta-alpha zinc fingers"/>
    <property type="match status" value="2"/>
</dbReference>
<dbReference type="EMBL" id="ML976043">
    <property type="protein sequence ID" value="KAF1941771.1"/>
    <property type="molecule type" value="Genomic_DNA"/>
</dbReference>
<evidence type="ECO:0000256" key="7">
    <source>
        <dbReference type="ARBA" id="ARBA00023242"/>
    </source>
</evidence>
<keyword evidence="3 8" id="KW-0863">Zinc-finger</keyword>
<evidence type="ECO:0000256" key="6">
    <source>
        <dbReference type="ARBA" id="ARBA00023163"/>
    </source>
</evidence>
<dbReference type="GO" id="GO:0006357">
    <property type="term" value="P:regulation of transcription by RNA polymerase II"/>
    <property type="evidence" value="ECO:0007669"/>
    <property type="project" value="TreeGrafter"/>
</dbReference>
<reference evidence="11" key="1">
    <citation type="journal article" date="2020" name="Stud. Mycol.">
        <title>101 Dothideomycetes genomes: a test case for predicting lifestyles and emergence of pathogens.</title>
        <authorList>
            <person name="Haridas S."/>
            <person name="Albert R."/>
            <person name="Binder M."/>
            <person name="Bloem J."/>
            <person name="Labutti K."/>
            <person name="Salamov A."/>
            <person name="Andreopoulos B."/>
            <person name="Baker S."/>
            <person name="Barry K."/>
            <person name="Bills G."/>
            <person name="Bluhm B."/>
            <person name="Cannon C."/>
            <person name="Castanera R."/>
            <person name="Culley D."/>
            <person name="Daum C."/>
            <person name="Ezra D."/>
            <person name="Gonzalez J."/>
            <person name="Henrissat B."/>
            <person name="Kuo A."/>
            <person name="Liang C."/>
            <person name="Lipzen A."/>
            <person name="Lutzoni F."/>
            <person name="Magnuson J."/>
            <person name="Mondo S."/>
            <person name="Nolan M."/>
            <person name="Ohm R."/>
            <person name="Pangilinan J."/>
            <person name="Park H.-J."/>
            <person name="Ramirez L."/>
            <person name="Alfaro M."/>
            <person name="Sun H."/>
            <person name="Tritt A."/>
            <person name="Yoshinaga Y."/>
            <person name="Zwiers L.-H."/>
            <person name="Turgeon B."/>
            <person name="Goodwin S."/>
            <person name="Spatafora J."/>
            <person name="Crous P."/>
            <person name="Grigoriev I."/>
        </authorList>
    </citation>
    <scope>NUCLEOTIDE SEQUENCE</scope>
    <source>
        <strain evidence="11">CBS 161.51</strain>
    </source>
</reference>
<evidence type="ECO:0000256" key="8">
    <source>
        <dbReference type="PROSITE-ProRule" id="PRU00042"/>
    </source>
</evidence>
<dbReference type="OrthoDB" id="8117402at2759"/>
<evidence type="ECO:0000256" key="3">
    <source>
        <dbReference type="ARBA" id="ARBA00022771"/>
    </source>
</evidence>
<feature type="domain" description="C2H2-type" evidence="10">
    <location>
        <begin position="34"/>
        <end position="63"/>
    </location>
</feature>
<feature type="region of interest" description="Disordered" evidence="9">
    <location>
        <begin position="1"/>
        <end position="34"/>
    </location>
</feature>
<evidence type="ECO:0000256" key="2">
    <source>
        <dbReference type="ARBA" id="ARBA00022723"/>
    </source>
</evidence>
<evidence type="ECO:0000313" key="12">
    <source>
        <dbReference type="Proteomes" id="UP000800038"/>
    </source>
</evidence>
<evidence type="ECO:0000256" key="5">
    <source>
        <dbReference type="ARBA" id="ARBA00023015"/>
    </source>
</evidence>
<dbReference type="InterPro" id="IPR036236">
    <property type="entry name" value="Znf_C2H2_sf"/>
</dbReference>
<dbReference type="PANTHER" id="PTHR46179">
    <property type="entry name" value="ZINC FINGER PROTEIN"/>
    <property type="match status" value="1"/>
</dbReference>
<evidence type="ECO:0000256" key="1">
    <source>
        <dbReference type="ARBA" id="ARBA00004123"/>
    </source>
</evidence>
<keyword evidence="6" id="KW-0804">Transcription</keyword>
<evidence type="ECO:0000313" key="11">
    <source>
        <dbReference type="EMBL" id="KAF1941771.1"/>
    </source>
</evidence>
<dbReference type="Proteomes" id="UP000800038">
    <property type="component" value="Unassembled WGS sequence"/>
</dbReference>
<dbReference type="Gene3D" id="3.30.160.60">
    <property type="entry name" value="Classic Zinc Finger"/>
    <property type="match status" value="2"/>
</dbReference>
<dbReference type="GO" id="GO:0005634">
    <property type="term" value="C:nucleus"/>
    <property type="evidence" value="ECO:0007669"/>
    <property type="project" value="UniProtKB-SubCell"/>
</dbReference>
<dbReference type="PROSITE" id="PS50157">
    <property type="entry name" value="ZINC_FINGER_C2H2_2"/>
    <property type="match status" value="3"/>
</dbReference>
<organism evidence="11 12">
    <name type="scientific">Clathrospora elynae</name>
    <dbReference type="NCBI Taxonomy" id="706981"/>
    <lineage>
        <taxon>Eukaryota</taxon>
        <taxon>Fungi</taxon>
        <taxon>Dikarya</taxon>
        <taxon>Ascomycota</taxon>
        <taxon>Pezizomycotina</taxon>
        <taxon>Dothideomycetes</taxon>
        <taxon>Pleosporomycetidae</taxon>
        <taxon>Pleosporales</taxon>
        <taxon>Diademaceae</taxon>
        <taxon>Clathrospora</taxon>
    </lineage>
</organism>
<keyword evidence="7" id="KW-0539">Nucleus</keyword>
<feature type="domain" description="C2H2-type" evidence="10">
    <location>
        <begin position="91"/>
        <end position="119"/>
    </location>
</feature>
<keyword evidence="12" id="KW-1185">Reference proteome</keyword>
<feature type="compositionally biased region" description="Polar residues" evidence="9">
    <location>
        <begin position="1"/>
        <end position="20"/>
    </location>
</feature>
<dbReference type="AlphaFoldDB" id="A0A6A5SMA7"/>
<dbReference type="PANTHER" id="PTHR46179:SF13">
    <property type="entry name" value="C2H2-TYPE DOMAIN-CONTAINING PROTEIN"/>
    <property type="match status" value="1"/>
</dbReference>
<dbReference type="InterPro" id="IPR013087">
    <property type="entry name" value="Znf_C2H2_type"/>
</dbReference>
<evidence type="ECO:0000259" key="10">
    <source>
        <dbReference type="PROSITE" id="PS50157"/>
    </source>
</evidence>
<feature type="domain" description="C2H2-type" evidence="10">
    <location>
        <begin position="63"/>
        <end position="91"/>
    </location>
</feature>
<dbReference type="Pfam" id="PF00096">
    <property type="entry name" value="zf-C2H2"/>
    <property type="match status" value="2"/>
</dbReference>
<feature type="compositionally biased region" description="Low complexity" evidence="9">
    <location>
        <begin position="21"/>
        <end position="32"/>
    </location>
</feature>
<accession>A0A6A5SMA7</accession>
<sequence>MVSPVLSTPSAFTPQSITPQSQERSSGSSSMSCYPCKAPDCSKHFSHQRKLKNHAKTHQRKTYVCETCPAQYPHAKSLREHRQTKHQNMRYYCDVEGCGDFVAQKKNMKRHKESKHAHP</sequence>
<comment type="subcellular location">
    <subcellularLocation>
        <location evidence="1">Nucleus</location>
    </subcellularLocation>
</comment>
<evidence type="ECO:0000256" key="9">
    <source>
        <dbReference type="SAM" id="MobiDB-lite"/>
    </source>
</evidence>
<dbReference type="SMART" id="SM00355">
    <property type="entry name" value="ZnF_C2H2"/>
    <property type="match status" value="3"/>
</dbReference>
<name>A0A6A5SMA7_9PLEO</name>
<keyword evidence="4" id="KW-0862">Zinc</keyword>
<evidence type="ECO:0000256" key="4">
    <source>
        <dbReference type="ARBA" id="ARBA00022833"/>
    </source>
</evidence>
<dbReference type="GO" id="GO:0008270">
    <property type="term" value="F:zinc ion binding"/>
    <property type="evidence" value="ECO:0007669"/>
    <property type="project" value="UniProtKB-KW"/>
</dbReference>
<keyword evidence="5" id="KW-0805">Transcription regulation</keyword>
<proteinExistence type="predicted"/>
<dbReference type="InterPro" id="IPR051061">
    <property type="entry name" value="Zinc_finger_trans_reg"/>
</dbReference>
<gene>
    <name evidence="11" type="ORF">EJ02DRAFT_191894</name>
</gene>
<protein>
    <recommendedName>
        <fullName evidence="10">C2H2-type domain-containing protein</fullName>
    </recommendedName>
</protein>
<dbReference type="PROSITE" id="PS00028">
    <property type="entry name" value="ZINC_FINGER_C2H2_1"/>
    <property type="match status" value="3"/>
</dbReference>